<sequence length="117" mass="12908">MKYRILGTVNIISAAIVLLIQIGLLRSVIKLYSLYQSLNAQLPLTTKLSPFLSVAIIGLTLYVLYIGYKLISVKDGDARLFKKGVILLVVTLGMVFLLTAISVLSVIVPIYTMTEYL</sequence>
<comment type="caution">
    <text evidence="2">The sequence shown here is derived from an EMBL/GenBank/DDBJ whole genome shotgun (WGS) entry which is preliminary data.</text>
</comment>
<feature type="transmembrane region" description="Helical" evidence="1">
    <location>
        <begin position="48"/>
        <end position="65"/>
    </location>
</feature>
<keyword evidence="1" id="KW-1133">Transmembrane helix</keyword>
<dbReference type="AlphaFoldDB" id="A0A1F4UWN7"/>
<evidence type="ECO:0000313" key="2">
    <source>
        <dbReference type="EMBL" id="OGC49365.1"/>
    </source>
</evidence>
<feature type="transmembrane region" description="Helical" evidence="1">
    <location>
        <begin position="7"/>
        <end position="28"/>
    </location>
</feature>
<gene>
    <name evidence="2" type="ORF">A3A69_02255</name>
</gene>
<organism evidence="2 3">
    <name type="scientific">candidate division WWE3 bacterium RIFCSPLOWO2_01_FULL_37_15</name>
    <dbReference type="NCBI Taxonomy" id="1802622"/>
    <lineage>
        <taxon>Bacteria</taxon>
        <taxon>Katanobacteria</taxon>
    </lineage>
</organism>
<protein>
    <submittedName>
        <fullName evidence="2">Uncharacterized protein</fullName>
    </submittedName>
</protein>
<evidence type="ECO:0000256" key="1">
    <source>
        <dbReference type="SAM" id="Phobius"/>
    </source>
</evidence>
<reference evidence="2 3" key="1">
    <citation type="journal article" date="2016" name="Nat. Commun.">
        <title>Thousands of microbial genomes shed light on interconnected biogeochemical processes in an aquifer system.</title>
        <authorList>
            <person name="Anantharaman K."/>
            <person name="Brown C.T."/>
            <person name="Hug L.A."/>
            <person name="Sharon I."/>
            <person name="Castelle C.J."/>
            <person name="Probst A.J."/>
            <person name="Thomas B.C."/>
            <person name="Singh A."/>
            <person name="Wilkins M.J."/>
            <person name="Karaoz U."/>
            <person name="Brodie E.L."/>
            <person name="Williams K.H."/>
            <person name="Hubbard S.S."/>
            <person name="Banfield J.F."/>
        </authorList>
    </citation>
    <scope>NUCLEOTIDE SEQUENCE [LARGE SCALE GENOMIC DNA]</scope>
</reference>
<evidence type="ECO:0000313" key="3">
    <source>
        <dbReference type="Proteomes" id="UP000177458"/>
    </source>
</evidence>
<accession>A0A1F4UWN7</accession>
<dbReference type="EMBL" id="MEVF01000022">
    <property type="protein sequence ID" value="OGC49365.1"/>
    <property type="molecule type" value="Genomic_DNA"/>
</dbReference>
<keyword evidence="1" id="KW-0812">Transmembrane</keyword>
<dbReference type="Proteomes" id="UP000177458">
    <property type="component" value="Unassembled WGS sequence"/>
</dbReference>
<name>A0A1F4UWN7_UNCKA</name>
<feature type="transmembrane region" description="Helical" evidence="1">
    <location>
        <begin position="85"/>
        <end position="111"/>
    </location>
</feature>
<keyword evidence="1" id="KW-0472">Membrane</keyword>
<proteinExistence type="predicted"/>